<evidence type="ECO:0000259" key="5">
    <source>
        <dbReference type="PROSITE" id="PS50048"/>
    </source>
</evidence>
<dbReference type="PROSITE" id="PS00463">
    <property type="entry name" value="ZN2_CY6_FUNGAL_1"/>
    <property type="match status" value="1"/>
</dbReference>
<dbReference type="PANTHER" id="PTHR47840:SF1">
    <property type="entry name" value="ZN(II)2CYS6 TRANSCRIPTION FACTOR (EUROFUNG)"/>
    <property type="match status" value="1"/>
</dbReference>
<feature type="region of interest" description="Disordered" evidence="4">
    <location>
        <begin position="175"/>
        <end position="202"/>
    </location>
</feature>
<dbReference type="SMART" id="SM00066">
    <property type="entry name" value="GAL4"/>
    <property type="match status" value="1"/>
</dbReference>
<dbReference type="EMBL" id="KZ678421">
    <property type="protein sequence ID" value="PSR90294.1"/>
    <property type="molecule type" value="Genomic_DNA"/>
</dbReference>
<organism evidence="6 7">
    <name type="scientific">Coniella lustricola</name>
    <dbReference type="NCBI Taxonomy" id="2025994"/>
    <lineage>
        <taxon>Eukaryota</taxon>
        <taxon>Fungi</taxon>
        <taxon>Dikarya</taxon>
        <taxon>Ascomycota</taxon>
        <taxon>Pezizomycotina</taxon>
        <taxon>Sordariomycetes</taxon>
        <taxon>Sordariomycetidae</taxon>
        <taxon>Diaporthales</taxon>
        <taxon>Schizoparmaceae</taxon>
        <taxon>Coniella</taxon>
    </lineage>
</organism>
<gene>
    <name evidence="6" type="ORF">BD289DRAFT_221325</name>
</gene>
<feature type="domain" description="Zn(2)-C6 fungal-type" evidence="5">
    <location>
        <begin position="24"/>
        <end position="57"/>
    </location>
</feature>
<sequence>MSDRLPDGSEPAAKRRKVRKGTRSCWECRRRKIKCHFGSQDDVICIGCKQRGTICRSQEFDDDNAPEPGQKSDPPLARRLDRLEQMMERIVDRIVPDEMAAASGPVSSQTDHARRSLSPSSHDMPIPGRREASVDVLETSATSEGPIAALLAMRHEPSHRRGASEPGHMPTPAMTVAGSSTPSFPPSATTQGVVSRPPTRTGAQLLPPLNQNYWVCTSVRGAFPPQLAIKAIVSASPGASYAAAMCYSDAQRLAGKAEAAASLVYIPIGNVHALLLAKRALQILICIQQLPPSFDWEALAVGAPMKETMSRLLNAATLVTSNDELMGYAEGIECLILQATYQANCGNLRRAWVTVRRALGLAQMMGLDKNRLGAFRSCDPKANPVHRTSAPVLWLKVVSWDRSLSLLLGLSAGSQGNQYGSDEAAKSDTAMDRLEKAHSAISARISERNDNHQQDPTRHPSIYALTQDIDLELEAASSTMPLGWWDCPRTGLLTSQTSLWEATARSMAQIHHFTLVMLLHVPYMLRDLASPRYDYSKTSCVAAARDLLTRFASFRAHNTSAYSCRRVDYAGLIASMTLCLAYLSKRRTESWEKSRVQEDSELVEMARRRMDHVAHVNGDRLSREAVGIIGQLTPIIDKAIVSLEKSPQAPIPTEIRDMRFDVPCLGTVNIQIAGSLSSSATDRHGHRRHPSSATGAFEKMALSHAPHIPGPPEPFKSPLDAGFLEVVPYNEQLPFGVEEVGFSSQFDFMAGAEDWALQGVDAAYWSLFEGSL</sequence>
<dbReference type="PROSITE" id="PS50048">
    <property type="entry name" value="ZN2_CY6_FUNGAL_2"/>
    <property type="match status" value="1"/>
</dbReference>
<dbReference type="OrthoDB" id="5392779at2759"/>
<evidence type="ECO:0000256" key="4">
    <source>
        <dbReference type="SAM" id="MobiDB-lite"/>
    </source>
</evidence>
<protein>
    <recommendedName>
        <fullName evidence="5">Zn(2)-C6 fungal-type domain-containing protein</fullName>
    </recommendedName>
</protein>
<dbReference type="PANTHER" id="PTHR47840">
    <property type="entry name" value="ZN(II)2CYS6 TRANSCRIPTION FACTOR (EUROFUNG)-RELATED"/>
    <property type="match status" value="1"/>
</dbReference>
<dbReference type="AlphaFoldDB" id="A0A2T3AAZ8"/>
<dbReference type="InParanoid" id="A0A2T3AAZ8"/>
<evidence type="ECO:0000256" key="3">
    <source>
        <dbReference type="ARBA" id="ARBA00023242"/>
    </source>
</evidence>
<feature type="region of interest" description="Disordered" evidence="4">
    <location>
        <begin position="95"/>
        <end position="128"/>
    </location>
</feature>
<dbReference type="SUPFAM" id="SSF57701">
    <property type="entry name" value="Zn2/Cys6 DNA-binding domain"/>
    <property type="match status" value="1"/>
</dbReference>
<dbReference type="STRING" id="2025994.A0A2T3AAZ8"/>
<dbReference type="Proteomes" id="UP000241462">
    <property type="component" value="Unassembled WGS sequence"/>
</dbReference>
<dbReference type="InterPro" id="IPR036864">
    <property type="entry name" value="Zn2-C6_fun-type_DNA-bd_sf"/>
</dbReference>
<accession>A0A2T3AAZ8</accession>
<evidence type="ECO:0000256" key="2">
    <source>
        <dbReference type="ARBA" id="ARBA00023163"/>
    </source>
</evidence>
<dbReference type="Pfam" id="PF00172">
    <property type="entry name" value="Zn_clus"/>
    <property type="match status" value="1"/>
</dbReference>
<name>A0A2T3AAZ8_9PEZI</name>
<dbReference type="CDD" id="cd12148">
    <property type="entry name" value="fungal_TF_MHR"/>
    <property type="match status" value="1"/>
</dbReference>
<dbReference type="GO" id="GO:0000981">
    <property type="term" value="F:DNA-binding transcription factor activity, RNA polymerase II-specific"/>
    <property type="evidence" value="ECO:0007669"/>
    <property type="project" value="InterPro"/>
</dbReference>
<reference evidence="6 7" key="1">
    <citation type="journal article" date="2018" name="Mycol. Prog.">
        <title>Coniella lustricola, a new species from submerged detritus.</title>
        <authorList>
            <person name="Raudabaugh D.B."/>
            <person name="Iturriaga T."/>
            <person name="Carver A."/>
            <person name="Mondo S."/>
            <person name="Pangilinan J."/>
            <person name="Lipzen A."/>
            <person name="He G."/>
            <person name="Amirebrahimi M."/>
            <person name="Grigoriev I.V."/>
            <person name="Miller A.N."/>
        </authorList>
    </citation>
    <scope>NUCLEOTIDE SEQUENCE [LARGE SCALE GENOMIC DNA]</scope>
    <source>
        <strain evidence="6 7">B22-T-1</strain>
    </source>
</reference>
<keyword evidence="7" id="KW-1185">Reference proteome</keyword>
<evidence type="ECO:0000256" key="1">
    <source>
        <dbReference type="ARBA" id="ARBA00023015"/>
    </source>
</evidence>
<proteinExistence type="predicted"/>
<dbReference type="Gene3D" id="4.10.240.10">
    <property type="entry name" value="Zn(2)-C6 fungal-type DNA-binding domain"/>
    <property type="match status" value="1"/>
</dbReference>
<dbReference type="CDD" id="cd00067">
    <property type="entry name" value="GAL4"/>
    <property type="match status" value="1"/>
</dbReference>
<keyword evidence="1" id="KW-0805">Transcription regulation</keyword>
<keyword evidence="2" id="KW-0804">Transcription</keyword>
<keyword evidence="3" id="KW-0539">Nucleus</keyword>
<evidence type="ECO:0000313" key="6">
    <source>
        <dbReference type="EMBL" id="PSR90294.1"/>
    </source>
</evidence>
<dbReference type="GO" id="GO:0008270">
    <property type="term" value="F:zinc ion binding"/>
    <property type="evidence" value="ECO:0007669"/>
    <property type="project" value="InterPro"/>
</dbReference>
<dbReference type="InterPro" id="IPR001138">
    <property type="entry name" value="Zn2Cys6_DnaBD"/>
</dbReference>
<evidence type="ECO:0000313" key="7">
    <source>
        <dbReference type="Proteomes" id="UP000241462"/>
    </source>
</evidence>
<feature type="region of interest" description="Disordered" evidence="4">
    <location>
        <begin position="58"/>
        <end position="78"/>
    </location>
</feature>
<feature type="compositionally biased region" description="Low complexity" evidence="4">
    <location>
        <begin position="179"/>
        <end position="190"/>
    </location>
</feature>